<dbReference type="Gene3D" id="1.25.40.20">
    <property type="entry name" value="Ankyrin repeat-containing domain"/>
    <property type="match status" value="1"/>
</dbReference>
<dbReference type="Proteomes" id="UP001152797">
    <property type="component" value="Unassembled WGS sequence"/>
</dbReference>
<dbReference type="InterPro" id="IPR000626">
    <property type="entry name" value="Ubiquitin-like_dom"/>
</dbReference>
<organism evidence="2">
    <name type="scientific">Cladocopium goreaui</name>
    <dbReference type="NCBI Taxonomy" id="2562237"/>
    <lineage>
        <taxon>Eukaryota</taxon>
        <taxon>Sar</taxon>
        <taxon>Alveolata</taxon>
        <taxon>Dinophyceae</taxon>
        <taxon>Suessiales</taxon>
        <taxon>Symbiodiniaceae</taxon>
        <taxon>Cladocopium</taxon>
    </lineage>
</organism>
<evidence type="ECO:0000313" key="4">
    <source>
        <dbReference type="Proteomes" id="UP001152797"/>
    </source>
</evidence>
<feature type="domain" description="Ubiquitin-like" evidence="1">
    <location>
        <begin position="1"/>
        <end position="73"/>
    </location>
</feature>
<dbReference type="PROSITE" id="PS50053">
    <property type="entry name" value="UBIQUITIN_2"/>
    <property type="match status" value="1"/>
</dbReference>
<dbReference type="EMBL" id="CAMXCT010001513">
    <property type="protein sequence ID" value="CAI3990774.1"/>
    <property type="molecule type" value="Genomic_DNA"/>
</dbReference>
<dbReference type="AlphaFoldDB" id="A0A9P1CFM6"/>
<comment type="caution">
    <text evidence="2">The sequence shown here is derived from an EMBL/GenBank/DDBJ whole genome shotgun (WGS) entry which is preliminary data.</text>
</comment>
<protein>
    <recommendedName>
        <fullName evidence="1">Ubiquitin-like domain-containing protein</fullName>
    </recommendedName>
</protein>
<sequence length="449" mass="48683">VAFRSMAGEQKLLQLPQNASVLEAKKILEDEMGIPFLEQRLLHGTAILDDQAKPFLQISQEAAELQVLRQPRMTLEQFRKELGHGETALELNVLLSEAVRMEEPNVALEIVYHPDFADLEFSLKDRGAWLRTLAVSGFATAFEALVEHERVGEIEGVLDEGTDVRKSPKFHAAAAKKGGPPGNATGPGNNTTALHHAANEETETTIQARQPYTGQVLLASVLKFSKILPLRLDSFGRSAVHLLVRSEAMSTVLLKDPLDTMTSELLDLLDMAWGCGAVDLKGRSALHFAATGTVCQLLFAAGFTAVNALDKSNRSALHAARNVGVARAILEHPGFKELNVAWQPGACSTDTMTTALTQFTAISDDAMVLELLKHPRHEAESLQAALEVSRGLKAATKALTFTDSWCVAWRSGEALRSASQPAFGSCSCTDGSLIHLMRKLVEKTPPILP</sequence>
<proteinExistence type="predicted"/>
<evidence type="ECO:0000313" key="2">
    <source>
        <dbReference type="EMBL" id="CAI3990774.1"/>
    </source>
</evidence>
<reference evidence="3" key="2">
    <citation type="submission" date="2024-04" db="EMBL/GenBank/DDBJ databases">
        <authorList>
            <person name="Chen Y."/>
            <person name="Shah S."/>
            <person name="Dougan E. K."/>
            <person name="Thang M."/>
            <person name="Chan C."/>
        </authorList>
    </citation>
    <scope>NUCLEOTIDE SEQUENCE [LARGE SCALE GENOMIC DNA]</scope>
</reference>
<dbReference type="EMBL" id="CAMXCT020001513">
    <property type="protein sequence ID" value="CAL1144149.1"/>
    <property type="molecule type" value="Genomic_DNA"/>
</dbReference>
<evidence type="ECO:0000313" key="3">
    <source>
        <dbReference type="EMBL" id="CAL1144149.1"/>
    </source>
</evidence>
<feature type="non-terminal residue" evidence="2">
    <location>
        <position position="449"/>
    </location>
</feature>
<evidence type="ECO:0000259" key="1">
    <source>
        <dbReference type="PROSITE" id="PS50053"/>
    </source>
</evidence>
<dbReference type="SUPFAM" id="SSF54236">
    <property type="entry name" value="Ubiquitin-like"/>
    <property type="match status" value="1"/>
</dbReference>
<dbReference type="InterPro" id="IPR029071">
    <property type="entry name" value="Ubiquitin-like_domsf"/>
</dbReference>
<keyword evidence="4" id="KW-1185">Reference proteome</keyword>
<dbReference type="SUPFAM" id="SSF48403">
    <property type="entry name" value="Ankyrin repeat"/>
    <property type="match status" value="1"/>
</dbReference>
<gene>
    <name evidence="2" type="ORF">C1SCF055_LOCUS17731</name>
</gene>
<reference evidence="2" key="1">
    <citation type="submission" date="2022-10" db="EMBL/GenBank/DDBJ databases">
        <authorList>
            <person name="Chen Y."/>
            <person name="Dougan E. K."/>
            <person name="Chan C."/>
            <person name="Rhodes N."/>
            <person name="Thang M."/>
        </authorList>
    </citation>
    <scope>NUCLEOTIDE SEQUENCE</scope>
</reference>
<dbReference type="OrthoDB" id="441329at2759"/>
<dbReference type="EMBL" id="CAMXCT030001513">
    <property type="protein sequence ID" value="CAL4778086.1"/>
    <property type="molecule type" value="Genomic_DNA"/>
</dbReference>
<dbReference type="InterPro" id="IPR036770">
    <property type="entry name" value="Ankyrin_rpt-contain_sf"/>
</dbReference>
<accession>A0A9P1CFM6</accession>
<dbReference type="CDD" id="cd17039">
    <property type="entry name" value="Ubl_ubiquitin_like"/>
    <property type="match status" value="1"/>
</dbReference>
<name>A0A9P1CFM6_9DINO</name>
<feature type="non-terminal residue" evidence="2">
    <location>
        <position position="1"/>
    </location>
</feature>